<keyword evidence="2" id="KW-1185">Reference proteome</keyword>
<protein>
    <submittedName>
        <fullName evidence="1">Uncharacterized protein</fullName>
    </submittedName>
</protein>
<sequence length="43" mass="4513">MEQPVVKLGCLGLSALKICGGDEAALTYLGRTVSMSLKMGSRK</sequence>
<proteinExistence type="predicted"/>
<evidence type="ECO:0000313" key="2">
    <source>
        <dbReference type="Proteomes" id="UP000187203"/>
    </source>
</evidence>
<evidence type="ECO:0000313" key="1">
    <source>
        <dbReference type="EMBL" id="OMO96633.1"/>
    </source>
</evidence>
<name>A0A1R3JP73_9ROSI</name>
<dbReference type="Proteomes" id="UP000187203">
    <property type="component" value="Unassembled WGS sequence"/>
</dbReference>
<comment type="caution">
    <text evidence="1">The sequence shown here is derived from an EMBL/GenBank/DDBJ whole genome shotgun (WGS) entry which is preliminary data.</text>
</comment>
<organism evidence="1 2">
    <name type="scientific">Corchorus olitorius</name>
    <dbReference type="NCBI Taxonomy" id="93759"/>
    <lineage>
        <taxon>Eukaryota</taxon>
        <taxon>Viridiplantae</taxon>
        <taxon>Streptophyta</taxon>
        <taxon>Embryophyta</taxon>
        <taxon>Tracheophyta</taxon>
        <taxon>Spermatophyta</taxon>
        <taxon>Magnoliopsida</taxon>
        <taxon>eudicotyledons</taxon>
        <taxon>Gunneridae</taxon>
        <taxon>Pentapetalae</taxon>
        <taxon>rosids</taxon>
        <taxon>malvids</taxon>
        <taxon>Malvales</taxon>
        <taxon>Malvaceae</taxon>
        <taxon>Grewioideae</taxon>
        <taxon>Apeibeae</taxon>
        <taxon>Corchorus</taxon>
    </lineage>
</organism>
<reference evidence="2" key="1">
    <citation type="submission" date="2013-09" db="EMBL/GenBank/DDBJ databases">
        <title>Corchorus olitorius genome sequencing.</title>
        <authorList>
            <person name="Alam M."/>
            <person name="Haque M.S."/>
            <person name="Islam M.S."/>
            <person name="Emdad E.M."/>
            <person name="Islam M.M."/>
            <person name="Ahmed B."/>
            <person name="Halim A."/>
            <person name="Hossen Q.M.M."/>
            <person name="Hossain M.Z."/>
            <person name="Ahmed R."/>
            <person name="Khan M.M."/>
            <person name="Islam R."/>
            <person name="Rashid M.M."/>
            <person name="Khan S.A."/>
            <person name="Rahman M.S."/>
            <person name="Alam M."/>
            <person name="Yahiya A.S."/>
            <person name="Khan M.S."/>
            <person name="Azam M.S."/>
            <person name="Haque T."/>
            <person name="Lashkar M.Z.H."/>
            <person name="Akhand A.I."/>
            <person name="Morshed G."/>
            <person name="Roy S."/>
            <person name="Uddin K.S."/>
            <person name="Rabeya T."/>
            <person name="Hossain A.S."/>
            <person name="Chowdhury A."/>
            <person name="Snigdha A.R."/>
            <person name="Mortoza M.S."/>
            <person name="Matin S.A."/>
            <person name="Hoque S.M.E."/>
            <person name="Islam M.K."/>
            <person name="Roy D.K."/>
            <person name="Haider R."/>
            <person name="Moosa M.M."/>
            <person name="Elias S.M."/>
            <person name="Hasan A.M."/>
            <person name="Jahan S."/>
            <person name="Shafiuddin M."/>
            <person name="Mahmood N."/>
            <person name="Shommy N.S."/>
        </authorList>
    </citation>
    <scope>NUCLEOTIDE SEQUENCE [LARGE SCALE GENOMIC DNA]</scope>
    <source>
        <strain evidence="2">cv. O-4</strain>
    </source>
</reference>
<dbReference type="EMBL" id="AWUE01015595">
    <property type="protein sequence ID" value="OMO96633.1"/>
    <property type="molecule type" value="Genomic_DNA"/>
</dbReference>
<dbReference type="AlphaFoldDB" id="A0A1R3JP73"/>
<gene>
    <name evidence="1" type="ORF">COLO4_15174</name>
</gene>
<accession>A0A1R3JP73</accession>